<evidence type="ECO:0000256" key="2">
    <source>
        <dbReference type="ARBA" id="ARBA00023002"/>
    </source>
</evidence>
<reference evidence="4 5" key="1">
    <citation type="journal article" date="2011" name="J. Bacteriol.">
        <title>Genome sequence of Haloplasma contractile, an unusual contractile bacterium from a deep-sea anoxic brine lake.</title>
        <authorList>
            <person name="Antunes A."/>
            <person name="Alam I."/>
            <person name="El Dorry H."/>
            <person name="Siam R."/>
            <person name="Robertson A."/>
            <person name="Bajic V.B."/>
            <person name="Stingl U."/>
        </authorList>
    </citation>
    <scope>NUCLEOTIDE SEQUENCE [LARGE SCALE GENOMIC DNA]</scope>
    <source>
        <strain evidence="4 5">SSD-17B</strain>
    </source>
</reference>
<keyword evidence="2 4" id="KW-0560">Oxidoreductase</keyword>
<organism evidence="4 5">
    <name type="scientific">Haloplasma contractile SSD-17B</name>
    <dbReference type="NCBI Taxonomy" id="1033810"/>
    <lineage>
        <taxon>Bacteria</taxon>
        <taxon>Bacillati</taxon>
        <taxon>Mycoplasmatota</taxon>
        <taxon>Mollicutes</taxon>
        <taxon>Haloplasmatales</taxon>
        <taxon>Haloplasmataceae</taxon>
        <taxon>Haloplasma</taxon>
    </lineage>
</organism>
<dbReference type="Pfam" id="PF07992">
    <property type="entry name" value="Pyr_redox_2"/>
    <property type="match status" value="1"/>
</dbReference>
<comment type="caution">
    <text evidence="4">The sequence shown here is derived from an EMBL/GenBank/DDBJ whole genome shotgun (WGS) entry which is preliminary data.</text>
</comment>
<evidence type="ECO:0000313" key="4">
    <source>
        <dbReference type="EMBL" id="ERJ13178.1"/>
    </source>
</evidence>
<dbReference type="EMBL" id="AFNU02000002">
    <property type="protein sequence ID" value="ERJ13178.1"/>
    <property type="molecule type" value="Genomic_DNA"/>
</dbReference>
<sequence>MYDVIIIGAGPAGASAALFTARAEKKTLVIDNGKSILKPAWVENHYGIIDGITGPELYELGKKQAIKAGAELINDSVLDVTSENDMYTVKTDHNDYQSKHIIFATGNSTELAEQVGLDVIPGTEPKIKSVIKVDHDGKTNKKGIYAVGTVAGLTVHTTVVAGHGVQVAVNLLSELKGSRYVDHDINK</sequence>
<dbReference type="FunCoup" id="U2EDW1">
    <property type="interactions" value="22"/>
</dbReference>
<name>U2EDW1_9MOLU</name>
<dbReference type="eggNOG" id="COG0492">
    <property type="taxonomic scope" value="Bacteria"/>
</dbReference>
<dbReference type="Gene3D" id="3.50.50.60">
    <property type="entry name" value="FAD/NAD(P)-binding domain"/>
    <property type="match status" value="1"/>
</dbReference>
<dbReference type="InParanoid" id="U2EDW1"/>
<reference evidence="4 5" key="2">
    <citation type="journal article" date="2013" name="PLoS ONE">
        <title>INDIGO - INtegrated Data Warehouse of MIcrobial GenOmes with Examples from the Red Sea Extremophiles.</title>
        <authorList>
            <person name="Alam I."/>
            <person name="Antunes A."/>
            <person name="Kamau A.A."/>
            <person name="Ba Alawi W."/>
            <person name="Kalkatawi M."/>
            <person name="Stingl U."/>
            <person name="Bajic V.B."/>
        </authorList>
    </citation>
    <scope>NUCLEOTIDE SEQUENCE [LARGE SCALE GENOMIC DNA]</scope>
    <source>
        <strain evidence="4 5">SSD-17B</strain>
    </source>
</reference>
<dbReference type="EC" id="1.8.1.9" evidence="4"/>
<dbReference type="PRINTS" id="PR00368">
    <property type="entry name" value="FADPNR"/>
</dbReference>
<dbReference type="Proteomes" id="UP000005707">
    <property type="component" value="Unassembled WGS sequence"/>
</dbReference>
<proteinExistence type="predicted"/>
<dbReference type="STRING" id="1033810.HLPCO_000797"/>
<accession>U2EDW1</accession>
<gene>
    <name evidence="4" type="ORF">HLPCO_000797</name>
</gene>
<dbReference type="InterPro" id="IPR050097">
    <property type="entry name" value="Ferredoxin-NADP_redctase_2"/>
</dbReference>
<feature type="domain" description="FAD/NAD(P)-binding" evidence="3">
    <location>
        <begin position="2"/>
        <end position="112"/>
    </location>
</feature>
<dbReference type="InterPro" id="IPR023753">
    <property type="entry name" value="FAD/NAD-binding_dom"/>
</dbReference>
<protein>
    <submittedName>
        <fullName evidence="4">Thioredoxin reductase protein</fullName>
        <ecNumber evidence="4">1.8.1.9</ecNumber>
    </submittedName>
</protein>
<dbReference type="InterPro" id="IPR036188">
    <property type="entry name" value="FAD/NAD-bd_sf"/>
</dbReference>
<keyword evidence="5" id="KW-1185">Reference proteome</keyword>
<dbReference type="OrthoDB" id="5345169at2"/>
<dbReference type="SUPFAM" id="SSF51905">
    <property type="entry name" value="FAD/NAD(P)-binding domain"/>
    <property type="match status" value="1"/>
</dbReference>
<keyword evidence="1" id="KW-0285">Flavoprotein</keyword>
<evidence type="ECO:0000259" key="3">
    <source>
        <dbReference type="Pfam" id="PF07992"/>
    </source>
</evidence>
<dbReference type="RefSeq" id="WP_008826811.1">
    <property type="nucleotide sequence ID" value="NZ_AFNU02000002.1"/>
</dbReference>
<dbReference type="PRINTS" id="PR00469">
    <property type="entry name" value="PNDRDTASEII"/>
</dbReference>
<dbReference type="PANTHER" id="PTHR48105">
    <property type="entry name" value="THIOREDOXIN REDUCTASE 1-RELATED-RELATED"/>
    <property type="match status" value="1"/>
</dbReference>
<dbReference type="GO" id="GO:0004791">
    <property type="term" value="F:thioredoxin-disulfide reductase (NADPH) activity"/>
    <property type="evidence" value="ECO:0007669"/>
    <property type="project" value="UniProtKB-EC"/>
</dbReference>
<evidence type="ECO:0000256" key="1">
    <source>
        <dbReference type="ARBA" id="ARBA00022630"/>
    </source>
</evidence>
<evidence type="ECO:0000313" key="5">
    <source>
        <dbReference type="Proteomes" id="UP000005707"/>
    </source>
</evidence>
<dbReference type="AlphaFoldDB" id="U2EDW1"/>